<gene>
    <name evidence="2" type="ORF">H735_16525</name>
</gene>
<dbReference type="AlphaFoldDB" id="A0A0C1W6I0"/>
<protein>
    <recommendedName>
        <fullName evidence="1">AAA+ ATPase domain-containing protein</fullName>
    </recommendedName>
</protein>
<organism evidence="2">
    <name type="scientific">Vibrio owensii CAIM 1854 = LMG 25443</name>
    <dbReference type="NCBI Taxonomy" id="1229493"/>
    <lineage>
        <taxon>Bacteria</taxon>
        <taxon>Pseudomonadati</taxon>
        <taxon>Pseudomonadota</taxon>
        <taxon>Gammaproteobacteria</taxon>
        <taxon>Vibrionales</taxon>
        <taxon>Vibrionaceae</taxon>
        <taxon>Vibrio</taxon>
    </lineage>
</organism>
<reference evidence="2" key="1">
    <citation type="submission" date="2014-07" db="EMBL/GenBank/DDBJ databases">
        <title>Unique and conserved regions in Vibrio harveyi and related species in comparison with the shrimp pathogen Vibrio harveyi CAIM 1792.</title>
        <authorList>
            <person name="Espinoza-Valles I."/>
            <person name="Vora G."/>
            <person name="Leekitcharoenphon P."/>
            <person name="Ussery D."/>
            <person name="Hoj L."/>
            <person name="Gomez-Gil B."/>
        </authorList>
    </citation>
    <scope>NUCLEOTIDE SEQUENCE [LARGE SCALE GENOMIC DNA]</scope>
    <source>
        <strain evidence="2">DY05</strain>
    </source>
</reference>
<dbReference type="SMART" id="SM00382">
    <property type="entry name" value="AAA"/>
    <property type="match status" value="1"/>
</dbReference>
<dbReference type="InterPro" id="IPR003593">
    <property type="entry name" value="AAA+_ATPase"/>
</dbReference>
<feature type="domain" description="AAA+ ATPase" evidence="1">
    <location>
        <begin position="39"/>
        <end position="195"/>
    </location>
</feature>
<dbReference type="RefSeq" id="WP_020197132.1">
    <property type="nucleotide sequence ID" value="NZ_BAOH01000104.1"/>
</dbReference>
<dbReference type="PATRIC" id="fig|1229493.5.peg.2453"/>
<dbReference type="InterPro" id="IPR027417">
    <property type="entry name" value="P-loop_NTPase"/>
</dbReference>
<dbReference type="InterPro" id="IPR008868">
    <property type="entry name" value="TniB"/>
</dbReference>
<sequence>MTAPELKPETKLFNSVVCEHVAYVEAFNTVQRLHRYQGQVKAALLLGDYGCGKSFFCKQYANKFSVPPSEEISPVPVLYAEIQPGTKTGGLVGGMLESLGDPVPYSGTVANRGNRLLKLMHELKVSLVILDEVQELLPSYVNKESAPIVRQIKWLMNKSKVPFVLCGHNEAKSLHSDNSQLRSRIQSVIKFSNFSCLNEDAQFDFADYMQGLFDVFPRKLHSSLAVLEQDKSGDFYLKKDISNLLRFCLATRGVPRYINSLLTNIIEETEPGELITNAHFAASWQTVLIDSNGYRKTPKNPFTMSVSSVKSALRDASLYPKSKGQVYD</sequence>
<dbReference type="Gene3D" id="3.40.50.300">
    <property type="entry name" value="P-loop containing nucleotide triphosphate hydrolases"/>
    <property type="match status" value="1"/>
</dbReference>
<accession>A0A0C1W6I0</accession>
<dbReference type="SUPFAM" id="SSF52540">
    <property type="entry name" value="P-loop containing nucleoside triphosphate hydrolases"/>
    <property type="match status" value="1"/>
</dbReference>
<proteinExistence type="predicted"/>
<name>A0A0C1W6I0_9VIBR</name>
<evidence type="ECO:0000313" key="2">
    <source>
        <dbReference type="EMBL" id="KIF52012.1"/>
    </source>
</evidence>
<dbReference type="Proteomes" id="UP000031586">
    <property type="component" value="Unassembled WGS sequence"/>
</dbReference>
<dbReference type="Pfam" id="PF05621">
    <property type="entry name" value="TniB"/>
    <property type="match status" value="1"/>
</dbReference>
<dbReference type="EMBL" id="JPRD01000026">
    <property type="protein sequence ID" value="KIF52012.1"/>
    <property type="molecule type" value="Genomic_DNA"/>
</dbReference>
<evidence type="ECO:0000259" key="1">
    <source>
        <dbReference type="SMART" id="SM00382"/>
    </source>
</evidence>
<comment type="caution">
    <text evidence="2">The sequence shown here is derived from an EMBL/GenBank/DDBJ whole genome shotgun (WGS) entry which is preliminary data.</text>
</comment>